<dbReference type="OrthoDB" id="9811073at2"/>
<accession>A0A2X3MKP5</accession>
<dbReference type="InterPro" id="IPR027417">
    <property type="entry name" value="P-loop_NTPase"/>
</dbReference>
<organism evidence="1 2">
    <name type="scientific">Candidatus Bipolaricaulis anaerobius</name>
    <dbReference type="NCBI Taxonomy" id="2026885"/>
    <lineage>
        <taxon>Bacteria</taxon>
        <taxon>Candidatus Bipolaricaulota</taxon>
        <taxon>Candidatus Bipolaricaulia</taxon>
        <taxon>Candidatus Bipolaricaulales</taxon>
        <taxon>Candidatus Bipolaricaulaceae</taxon>
        <taxon>Candidatus Bipolaricaulis</taxon>
    </lineage>
</organism>
<sequence length="292" mass="31474">MIPQLYVGPGARAAALAQAASELGGSPAGHPDAWWGVAEAGELGIDRVRELILWARYGPVRAARKVAVIGPAERLTREAANALLKLLEEMPPHLGAILFAEALDRVLPTVRSRCALGWCPGALSQIQAALRTAGYTEEEIAFIASLLDDRVEDAAAFLAERRDPLQEWQEAEAMARGLPLAELVAQFASHAADPLRRRAFGRHLIQTLSRATADEVLSAADQLARDGKGTVAAFLGELARFLAVEAPTAWPTLPPDVLLSWARKASLSRGELDDNANPRLLAEVVVLWPRRS</sequence>
<dbReference type="Gene3D" id="3.40.50.300">
    <property type="entry name" value="P-loop containing nucleotide triphosphate hydrolases"/>
    <property type="match status" value="1"/>
</dbReference>
<dbReference type="EMBL" id="LS483254">
    <property type="protein sequence ID" value="SQD92725.1"/>
    <property type="molecule type" value="Genomic_DNA"/>
</dbReference>
<dbReference type="GO" id="GO:0006261">
    <property type="term" value="P:DNA-templated DNA replication"/>
    <property type="evidence" value="ECO:0007669"/>
    <property type="project" value="TreeGrafter"/>
</dbReference>
<dbReference type="KEGG" id="bana:BARAN1_0701"/>
<dbReference type="PANTHER" id="PTHR11669">
    <property type="entry name" value="REPLICATION FACTOR C / DNA POLYMERASE III GAMMA-TAU SUBUNIT"/>
    <property type="match status" value="1"/>
</dbReference>
<gene>
    <name evidence="1" type="ORF">BARAN1_0701</name>
</gene>
<evidence type="ECO:0000313" key="1">
    <source>
        <dbReference type="EMBL" id="SQD92725.1"/>
    </source>
</evidence>
<reference evidence="2" key="1">
    <citation type="submission" date="2018-05" db="EMBL/GenBank/DDBJ databases">
        <authorList>
            <person name="Hao L."/>
        </authorList>
    </citation>
    <scope>NUCLEOTIDE SEQUENCE [LARGE SCALE GENOMIC DNA]</scope>
</reference>
<evidence type="ECO:0000313" key="2">
    <source>
        <dbReference type="Proteomes" id="UP000249818"/>
    </source>
</evidence>
<dbReference type="RefSeq" id="WP_122030908.1">
    <property type="nucleotide sequence ID" value="NZ_LS483254.1"/>
</dbReference>
<dbReference type="SUPFAM" id="SSF52540">
    <property type="entry name" value="P-loop containing nucleoside triphosphate hydrolases"/>
    <property type="match status" value="1"/>
</dbReference>
<name>A0A2X3MKP5_9BACT</name>
<dbReference type="AlphaFoldDB" id="A0A2X3MKP5"/>
<dbReference type="Pfam" id="PF13177">
    <property type="entry name" value="DNA_pol3_delta2"/>
    <property type="match status" value="1"/>
</dbReference>
<keyword evidence="2" id="KW-1185">Reference proteome</keyword>
<dbReference type="Proteomes" id="UP000249818">
    <property type="component" value="Chromosome BARAN1"/>
</dbReference>
<protein>
    <recommendedName>
        <fullName evidence="3">DNA-directed DNA polymerase</fullName>
    </recommendedName>
</protein>
<evidence type="ECO:0008006" key="3">
    <source>
        <dbReference type="Google" id="ProtNLM"/>
    </source>
</evidence>
<proteinExistence type="predicted"/>
<dbReference type="PANTHER" id="PTHR11669:SF8">
    <property type="entry name" value="DNA POLYMERASE III SUBUNIT DELTA"/>
    <property type="match status" value="1"/>
</dbReference>
<dbReference type="InterPro" id="IPR050238">
    <property type="entry name" value="DNA_Rep/Repair_Clamp_Loader"/>
</dbReference>